<evidence type="ECO:0000256" key="4">
    <source>
        <dbReference type="ARBA" id="ARBA00022692"/>
    </source>
</evidence>
<dbReference type="Proteomes" id="UP001428774">
    <property type="component" value="Unassembled WGS sequence"/>
</dbReference>
<comment type="subcellular location">
    <subcellularLocation>
        <location evidence="1">Cell inner membrane</location>
    </subcellularLocation>
</comment>
<dbReference type="PANTHER" id="PTHR30462">
    <property type="entry name" value="INTERMEMBRANE TRANSPORT PROTEIN PQIB-RELATED"/>
    <property type="match status" value="1"/>
</dbReference>
<keyword evidence="3" id="KW-0997">Cell inner membrane</keyword>
<reference evidence="9 10" key="1">
    <citation type="submission" date="2024-05" db="EMBL/GenBank/DDBJ databases">
        <title>Genome sequence of Ponticoccus litoralis KCCM 90028.</title>
        <authorList>
            <person name="Kim J.M."/>
            <person name="Lee J.K."/>
            <person name="Choi B.J."/>
            <person name="Bayburt H."/>
            <person name="Baek J.H."/>
            <person name="Jeon C.O."/>
        </authorList>
    </citation>
    <scope>NUCLEOTIDE SEQUENCE [LARGE SCALE GENOMIC DNA]</scope>
    <source>
        <strain evidence="9 10">KCCM 90028</strain>
    </source>
</reference>
<evidence type="ECO:0000256" key="3">
    <source>
        <dbReference type="ARBA" id="ARBA00022519"/>
    </source>
</evidence>
<protein>
    <submittedName>
        <fullName evidence="9">MlaD family protein</fullName>
    </submittedName>
</protein>
<keyword evidence="4 7" id="KW-0812">Transmembrane</keyword>
<gene>
    <name evidence="9" type="ORF">ABFB10_14625</name>
</gene>
<dbReference type="EMBL" id="JBDNCH010000002">
    <property type="protein sequence ID" value="MEN9062045.1"/>
    <property type="molecule type" value="Genomic_DNA"/>
</dbReference>
<comment type="caution">
    <text evidence="9">The sequence shown here is derived from an EMBL/GenBank/DDBJ whole genome shotgun (WGS) entry which is preliminary data.</text>
</comment>
<dbReference type="InterPro" id="IPR003399">
    <property type="entry name" value="Mce/MlaD"/>
</dbReference>
<dbReference type="AlphaFoldDB" id="A0AAW9SKQ1"/>
<name>A0AAW9SKQ1_9RHOB</name>
<keyword evidence="2" id="KW-1003">Cell membrane</keyword>
<feature type="domain" description="Mce/MlaD" evidence="8">
    <location>
        <begin position="304"/>
        <end position="395"/>
    </location>
</feature>
<keyword evidence="5 7" id="KW-1133">Transmembrane helix</keyword>
<organism evidence="9 10">
    <name type="scientific">Ponticoccus litoralis</name>
    <dbReference type="NCBI Taxonomy" id="422297"/>
    <lineage>
        <taxon>Bacteria</taxon>
        <taxon>Pseudomonadati</taxon>
        <taxon>Pseudomonadota</taxon>
        <taxon>Alphaproteobacteria</taxon>
        <taxon>Rhodobacterales</taxon>
        <taxon>Roseobacteraceae</taxon>
        <taxon>Ponticoccus</taxon>
    </lineage>
</organism>
<evidence type="ECO:0000313" key="10">
    <source>
        <dbReference type="Proteomes" id="UP001428774"/>
    </source>
</evidence>
<feature type="domain" description="Mce/MlaD" evidence="8">
    <location>
        <begin position="164"/>
        <end position="224"/>
    </location>
</feature>
<dbReference type="GO" id="GO:0005886">
    <property type="term" value="C:plasma membrane"/>
    <property type="evidence" value="ECO:0007669"/>
    <property type="project" value="UniProtKB-SubCell"/>
</dbReference>
<dbReference type="Pfam" id="PF02470">
    <property type="entry name" value="MlaD"/>
    <property type="match status" value="3"/>
</dbReference>
<evidence type="ECO:0000256" key="7">
    <source>
        <dbReference type="SAM" id="Phobius"/>
    </source>
</evidence>
<feature type="domain" description="Mce/MlaD" evidence="8">
    <location>
        <begin position="48"/>
        <end position="135"/>
    </location>
</feature>
<dbReference type="RefSeq" id="WP_347167060.1">
    <property type="nucleotide sequence ID" value="NZ_JBDNCH010000002.1"/>
</dbReference>
<proteinExistence type="predicted"/>
<feature type="transmembrane region" description="Helical" evidence="7">
    <location>
        <begin position="21"/>
        <end position="41"/>
    </location>
</feature>
<evidence type="ECO:0000256" key="2">
    <source>
        <dbReference type="ARBA" id="ARBA00022475"/>
    </source>
</evidence>
<evidence type="ECO:0000256" key="6">
    <source>
        <dbReference type="ARBA" id="ARBA00023136"/>
    </source>
</evidence>
<evidence type="ECO:0000259" key="8">
    <source>
        <dbReference type="Pfam" id="PF02470"/>
    </source>
</evidence>
<dbReference type="PANTHER" id="PTHR30462:SF0">
    <property type="entry name" value="INTERMEMBRANE TRANSPORT PROTEIN YEBT"/>
    <property type="match status" value="1"/>
</dbReference>
<evidence type="ECO:0000256" key="1">
    <source>
        <dbReference type="ARBA" id="ARBA00004533"/>
    </source>
</evidence>
<evidence type="ECO:0000256" key="5">
    <source>
        <dbReference type="ARBA" id="ARBA00022989"/>
    </source>
</evidence>
<dbReference type="InterPro" id="IPR051800">
    <property type="entry name" value="PqiA-PqiB_transport"/>
</dbReference>
<accession>A0AAW9SKQ1</accession>
<evidence type="ECO:0000313" key="9">
    <source>
        <dbReference type="EMBL" id="MEN9062045.1"/>
    </source>
</evidence>
<keyword evidence="6 7" id="KW-0472">Membrane</keyword>
<sequence>MSAPTPAEPHVTPVRRRRLSGLSFVWLVPVLALAVSLGIAYQSYAARGVLVEIAFESASGVVAAKTELKYRDVTVGMVEDVAFSSDLSRVVVGVRVARNVAPYLDADAKFWVVRPEVTTQGISGLNTVLSGVYIEGRWDSEAGEALTEFEGLEREPLADGTRPGTAIVLRAKEGNSIVAGAPILYKGIKVGAVEAPELTRRGDGVVIRGFVEAPYNQILTRNSRFWDISGISVSVGAGGVSLDFTSVASLLQGGIAFDTLVAGGEMARAGQSYTLYADAEEARVSLLEDPGSARLRVLATFDGSVAGLSEGALVRFRGAPVGEVSSVGMVAETEGNRRVVYMQATLSLRPGRLGLDSDTNAAESMDFLSDMVAQGLRAQLSTASILSSDLVVNLVEVPDAEPAVLASDGDSLPRLPTITAEMSDLNATAEGVFERINNLPVEELMAAIQGLVENANTLVASDDTRQIPAEVNATLAELRTLSPDLRKTLNELQTTVAEARGTLGEATLIVRDLREGGASEKLNQALTSAADAADAVESAALELPKITARVSGLVGRAETVIDAYGDGSRLITGALSTLRDISQAADAMRTLARTLQRNPNSLLLGR</sequence>
<keyword evidence="10" id="KW-1185">Reference proteome</keyword>